<evidence type="ECO:0000256" key="1">
    <source>
        <dbReference type="ARBA" id="ARBA00022722"/>
    </source>
</evidence>
<dbReference type="GO" id="GO:0003887">
    <property type="term" value="F:DNA-directed DNA polymerase activity"/>
    <property type="evidence" value="ECO:0007669"/>
    <property type="project" value="UniProtKB-EC"/>
</dbReference>
<dbReference type="EMBL" id="CP033896">
    <property type="protein sequence ID" value="AZA13395.1"/>
    <property type="molecule type" value="Genomic_DNA"/>
</dbReference>
<dbReference type="Pfam" id="PF00929">
    <property type="entry name" value="RNase_T"/>
    <property type="match status" value="1"/>
</dbReference>
<keyword evidence="6" id="KW-0808">Transferase</keyword>
<dbReference type="Gene3D" id="3.30.420.10">
    <property type="entry name" value="Ribonuclease H-like superfamily/Ribonuclease H"/>
    <property type="match status" value="1"/>
</dbReference>
<name>A0A3G6J5M8_9CORY</name>
<keyword evidence="3" id="KW-0269">Exonuclease</keyword>
<dbReference type="KEGG" id="ccho:CCHOA_04935"/>
<dbReference type="InterPro" id="IPR013520">
    <property type="entry name" value="Ribonucl_H"/>
</dbReference>
<keyword evidence="2" id="KW-0378">Hydrolase</keyword>
<sequence length="265" mass="28691">MCHRSAAGSHTRHPSPTTASNTALDVCQLVRVDTVFSTKVTPPFMFGLSAKARAARAATGALAEFYRTAPVDKRAPLHSLPLLAVDVETTGLSPKTDRLLSIGWVAVNGASIDAGSAYHAIVQQPDHAPSVGQSATVHGVTDDMLAGGVPLGQVLDDLLVALRGRVMLCHYAAMEQQFLSSATQQLYHASLHVPIVDTFALERRHMERMGTYPRGEDLRLPRVRRRYGLPAYHNHHATTDALACAELYLAQCANSTWSTLQHVQP</sequence>
<dbReference type="PANTHER" id="PTHR30231:SF4">
    <property type="entry name" value="PROTEIN NEN2"/>
    <property type="match status" value="1"/>
</dbReference>
<keyword evidence="1" id="KW-0540">Nuclease</keyword>
<evidence type="ECO:0000259" key="5">
    <source>
        <dbReference type="SMART" id="SM00479"/>
    </source>
</evidence>
<dbReference type="PANTHER" id="PTHR30231">
    <property type="entry name" value="DNA POLYMERASE III SUBUNIT EPSILON"/>
    <property type="match status" value="1"/>
</dbReference>
<accession>A0A3G6J5M8</accession>
<dbReference type="GO" id="GO:0005829">
    <property type="term" value="C:cytosol"/>
    <property type="evidence" value="ECO:0007669"/>
    <property type="project" value="TreeGrafter"/>
</dbReference>
<dbReference type="InterPro" id="IPR036397">
    <property type="entry name" value="RNaseH_sf"/>
</dbReference>
<feature type="region of interest" description="Disordered" evidence="4">
    <location>
        <begin position="1"/>
        <end position="20"/>
    </location>
</feature>
<dbReference type="InterPro" id="IPR012337">
    <property type="entry name" value="RNaseH-like_sf"/>
</dbReference>
<evidence type="ECO:0000256" key="2">
    <source>
        <dbReference type="ARBA" id="ARBA00022801"/>
    </source>
</evidence>
<dbReference type="Proteomes" id="UP000269019">
    <property type="component" value="Chromosome"/>
</dbReference>
<evidence type="ECO:0000256" key="3">
    <source>
        <dbReference type="ARBA" id="ARBA00022839"/>
    </source>
</evidence>
<reference evidence="6 7" key="1">
    <citation type="submission" date="2018-11" db="EMBL/GenBank/DDBJ databases">
        <authorList>
            <person name="Kleinhagauer T."/>
            <person name="Glaeser S.P."/>
            <person name="Spergser J."/>
            <person name="Ruckert C."/>
            <person name="Kaempfer P."/>
            <person name="Busse H.-J."/>
        </authorList>
    </citation>
    <scope>NUCLEOTIDE SEQUENCE [LARGE SCALE GENOMIC DNA]</scope>
    <source>
        <strain evidence="6 7">200CH</strain>
    </source>
</reference>
<dbReference type="GO" id="GO:0008408">
    <property type="term" value="F:3'-5' exonuclease activity"/>
    <property type="evidence" value="ECO:0007669"/>
    <property type="project" value="TreeGrafter"/>
</dbReference>
<feature type="domain" description="Exonuclease" evidence="5">
    <location>
        <begin position="81"/>
        <end position="257"/>
    </location>
</feature>
<evidence type="ECO:0000256" key="4">
    <source>
        <dbReference type="SAM" id="MobiDB-lite"/>
    </source>
</evidence>
<dbReference type="GO" id="GO:0003676">
    <property type="term" value="F:nucleic acid binding"/>
    <property type="evidence" value="ECO:0007669"/>
    <property type="project" value="InterPro"/>
</dbReference>
<evidence type="ECO:0000313" key="7">
    <source>
        <dbReference type="Proteomes" id="UP000269019"/>
    </source>
</evidence>
<dbReference type="AlphaFoldDB" id="A0A3G6J5M8"/>
<keyword evidence="7" id="KW-1185">Reference proteome</keyword>
<gene>
    <name evidence="6" type="primary">polC1</name>
    <name evidence="6" type="ORF">CCHOA_04935</name>
</gene>
<dbReference type="CDD" id="cd06127">
    <property type="entry name" value="DEDDh"/>
    <property type="match status" value="1"/>
</dbReference>
<dbReference type="EC" id="2.7.7.7" evidence="6"/>
<dbReference type="SMART" id="SM00479">
    <property type="entry name" value="EXOIII"/>
    <property type="match status" value="1"/>
</dbReference>
<dbReference type="SUPFAM" id="SSF53098">
    <property type="entry name" value="Ribonuclease H-like"/>
    <property type="match status" value="1"/>
</dbReference>
<evidence type="ECO:0000313" key="6">
    <source>
        <dbReference type="EMBL" id="AZA13395.1"/>
    </source>
</evidence>
<keyword evidence="6" id="KW-0548">Nucleotidyltransferase</keyword>
<proteinExistence type="predicted"/>
<organism evidence="6 7">
    <name type="scientific">Corynebacterium choanae</name>
    <dbReference type="NCBI Taxonomy" id="1862358"/>
    <lineage>
        <taxon>Bacteria</taxon>
        <taxon>Bacillati</taxon>
        <taxon>Actinomycetota</taxon>
        <taxon>Actinomycetes</taxon>
        <taxon>Mycobacteriales</taxon>
        <taxon>Corynebacteriaceae</taxon>
        <taxon>Corynebacterium</taxon>
    </lineage>
</organism>
<protein>
    <submittedName>
        <fullName evidence="6">DNA polymerase III PolC-type</fullName>
        <ecNumber evidence="6">2.7.7.7</ecNumber>
    </submittedName>
</protein>